<proteinExistence type="predicted"/>
<protein>
    <submittedName>
        <fullName evidence="1">DUF3419 family protein</fullName>
    </submittedName>
</protein>
<dbReference type="InterPro" id="IPR021829">
    <property type="entry name" value="DUF3419"/>
</dbReference>
<dbReference type="SUPFAM" id="SSF53335">
    <property type="entry name" value="S-adenosyl-L-methionine-dependent methyltransferases"/>
    <property type="match status" value="1"/>
</dbReference>
<dbReference type="InterPro" id="IPR029063">
    <property type="entry name" value="SAM-dependent_MTases_sf"/>
</dbReference>
<organism evidence="1 2">
    <name type="scientific">Bacteriovorax antarcticus</name>
    <dbReference type="NCBI Taxonomy" id="3088717"/>
    <lineage>
        <taxon>Bacteria</taxon>
        <taxon>Pseudomonadati</taxon>
        <taxon>Bdellovibrionota</taxon>
        <taxon>Bacteriovoracia</taxon>
        <taxon>Bacteriovoracales</taxon>
        <taxon>Bacteriovoracaceae</taxon>
        <taxon>Bacteriovorax</taxon>
    </lineage>
</organism>
<evidence type="ECO:0000313" key="1">
    <source>
        <dbReference type="EMBL" id="MEA9358291.1"/>
    </source>
</evidence>
<gene>
    <name evidence="1" type="ORF">SHI21_18795</name>
</gene>
<reference evidence="1 2" key="1">
    <citation type="submission" date="2023-11" db="EMBL/GenBank/DDBJ databases">
        <title>A Novel Polar Bacteriovorax (B. antarcticus) Isolated from the Biocrust in Antarctica.</title>
        <authorList>
            <person name="Mun W."/>
            <person name="Choi S.Y."/>
            <person name="Mitchell R.J."/>
        </authorList>
    </citation>
    <scope>NUCLEOTIDE SEQUENCE [LARGE SCALE GENOMIC DNA]</scope>
    <source>
        <strain evidence="1 2">PP10</strain>
    </source>
</reference>
<dbReference type="Pfam" id="PF11899">
    <property type="entry name" value="DUF3419"/>
    <property type="match status" value="1"/>
</dbReference>
<evidence type="ECO:0000313" key="2">
    <source>
        <dbReference type="Proteomes" id="UP001302274"/>
    </source>
</evidence>
<keyword evidence="2" id="KW-1185">Reference proteome</keyword>
<accession>A0ABU5VZ49</accession>
<comment type="caution">
    <text evidence="1">The sequence shown here is derived from an EMBL/GenBank/DDBJ whole genome shotgun (WGS) entry which is preliminary data.</text>
</comment>
<sequence length="362" mass="42632">MGQKYFSGLNYTLGNEDTSVEIEMIKALKPVNVFSICGSGGRSLPLMHEKAEILSLSDLSKEQLRLAELRLATYRELTHEQFLMFWGYYPYSDDNNKTERKKLFAQVTLNPETREFFTQVFTEIDFDSLLYLGKWERTFAVFAKVNRVLLGADYDRILRFDNLAEQTEYYRTKFPMKRWKALIQILGNKAMFNALLYKGDFITKNSPLSHFDYYFQSFERLFTRDLAQKSFFLQLCFYGKVKSLLGVPVEAQKENFERVNHSKTKVDYVQEDFVSYLAKGEKQYDFLSLSDVPSYFQGGLEKEFMQKIKPGLKPGAILVSRYYLRKSECDLTGYVDITEEYREVIDLEKVQMYDIRVYKYQS</sequence>
<dbReference type="Proteomes" id="UP001302274">
    <property type="component" value="Unassembled WGS sequence"/>
</dbReference>
<name>A0ABU5VZ49_9BACT</name>
<dbReference type="RefSeq" id="WP_323578626.1">
    <property type="nucleotide sequence ID" value="NZ_JAYGJQ010000003.1"/>
</dbReference>
<dbReference type="EMBL" id="JAYGJQ010000003">
    <property type="protein sequence ID" value="MEA9358291.1"/>
    <property type="molecule type" value="Genomic_DNA"/>
</dbReference>